<evidence type="ECO:0000256" key="4">
    <source>
        <dbReference type="ARBA" id="ARBA00023136"/>
    </source>
</evidence>
<organism evidence="6 7">
    <name type="scientific">Blastomonas aquatica</name>
    <dbReference type="NCBI Taxonomy" id="1510276"/>
    <lineage>
        <taxon>Bacteria</taxon>
        <taxon>Pseudomonadati</taxon>
        <taxon>Pseudomonadota</taxon>
        <taxon>Alphaproteobacteria</taxon>
        <taxon>Sphingomonadales</taxon>
        <taxon>Sphingomonadaceae</taxon>
        <taxon>Blastomonas</taxon>
    </lineage>
</organism>
<dbReference type="EMBL" id="BMGD01000004">
    <property type="protein sequence ID" value="GGB67790.1"/>
    <property type="molecule type" value="Genomic_DNA"/>
</dbReference>
<comment type="caution">
    <text evidence="6">The sequence shown here is derived from an EMBL/GenBank/DDBJ whole genome shotgun (WGS) entry which is preliminary data.</text>
</comment>
<evidence type="ECO:0000256" key="5">
    <source>
        <dbReference type="RuleBase" id="RU363041"/>
    </source>
</evidence>
<evidence type="ECO:0000256" key="1">
    <source>
        <dbReference type="ARBA" id="ARBA00004141"/>
    </source>
</evidence>
<dbReference type="Pfam" id="PF01925">
    <property type="entry name" value="TauE"/>
    <property type="match status" value="1"/>
</dbReference>
<keyword evidence="7" id="KW-1185">Reference proteome</keyword>
<feature type="transmembrane region" description="Helical" evidence="5">
    <location>
        <begin position="199"/>
        <end position="216"/>
    </location>
</feature>
<dbReference type="PANTHER" id="PTHR43701:SF5">
    <property type="entry name" value="MEMBRANE TRANSPORTER PROTEIN-RELATED"/>
    <property type="match status" value="1"/>
</dbReference>
<dbReference type="InterPro" id="IPR002781">
    <property type="entry name" value="TM_pro_TauE-like"/>
</dbReference>
<evidence type="ECO:0000313" key="7">
    <source>
        <dbReference type="Proteomes" id="UP000614261"/>
    </source>
</evidence>
<proteinExistence type="inferred from homology"/>
<gene>
    <name evidence="6" type="ORF">GCM10010833_23690</name>
</gene>
<dbReference type="RefSeq" id="WP_188514658.1">
    <property type="nucleotide sequence ID" value="NZ_BMGD01000004.1"/>
</dbReference>
<keyword evidence="5" id="KW-1003">Cell membrane</keyword>
<dbReference type="InterPro" id="IPR051598">
    <property type="entry name" value="TSUP/Inactive_protease-like"/>
</dbReference>
<evidence type="ECO:0000256" key="2">
    <source>
        <dbReference type="ARBA" id="ARBA00022692"/>
    </source>
</evidence>
<feature type="transmembrane region" description="Helical" evidence="5">
    <location>
        <begin position="37"/>
        <end position="57"/>
    </location>
</feature>
<dbReference type="PANTHER" id="PTHR43701">
    <property type="entry name" value="MEMBRANE TRANSPORTER PROTEIN MJ0441-RELATED"/>
    <property type="match status" value="1"/>
</dbReference>
<feature type="transmembrane region" description="Helical" evidence="5">
    <location>
        <begin position="69"/>
        <end position="87"/>
    </location>
</feature>
<feature type="transmembrane region" description="Helical" evidence="5">
    <location>
        <begin position="167"/>
        <end position="187"/>
    </location>
</feature>
<feature type="transmembrane region" description="Helical" evidence="5">
    <location>
        <begin position="132"/>
        <end position="155"/>
    </location>
</feature>
<dbReference type="Proteomes" id="UP000614261">
    <property type="component" value="Unassembled WGS sequence"/>
</dbReference>
<comment type="similarity">
    <text evidence="5">Belongs to the 4-toluene sulfonate uptake permease (TSUP) (TC 2.A.102) family.</text>
</comment>
<name>A0ABQ1JGI1_9SPHN</name>
<keyword evidence="4 5" id="KW-0472">Membrane</keyword>
<accession>A0ABQ1JGI1</accession>
<feature type="transmembrane region" description="Helical" evidence="5">
    <location>
        <begin position="228"/>
        <end position="246"/>
    </location>
</feature>
<keyword evidence="3 5" id="KW-1133">Transmembrane helix</keyword>
<reference evidence="7" key="1">
    <citation type="journal article" date="2019" name="Int. J. Syst. Evol. Microbiol.">
        <title>The Global Catalogue of Microorganisms (GCM) 10K type strain sequencing project: providing services to taxonomists for standard genome sequencing and annotation.</title>
        <authorList>
            <consortium name="The Broad Institute Genomics Platform"/>
            <consortium name="The Broad Institute Genome Sequencing Center for Infectious Disease"/>
            <person name="Wu L."/>
            <person name="Ma J."/>
        </authorList>
    </citation>
    <scope>NUCLEOTIDE SEQUENCE [LARGE SCALE GENOMIC DNA]</scope>
    <source>
        <strain evidence="7">CGMCC 1.12851</strain>
    </source>
</reference>
<keyword evidence="2 5" id="KW-0812">Transmembrane</keyword>
<sequence length="251" mass="26239">MWGLAGGFALTALLYASVGFGGGSTYNALLVLADTDYRLLPAIALLCNLIVVTGGTIRFARAGQVPWRALWPILVLSAPCAWAGGRLLVDKPFFILLLGSALLLAGIVMLVQREHGDAIAPGHPRLPWVGAPIGMAVGFFSGMVGIGGGIFLAPVLHLLRWASARQIAASASVFILVNSLAGLAGQLMKQDAAATPEAISAYWPLFLAVFAGGQVGSHIGARLLPQKVIRYGTAALIVYVAAQLLWQRFGA</sequence>
<protein>
    <recommendedName>
        <fullName evidence="5">Probable membrane transporter protein</fullName>
    </recommendedName>
</protein>
<comment type="subcellular location">
    <subcellularLocation>
        <location evidence="5">Cell membrane</location>
        <topology evidence="5">Multi-pass membrane protein</topology>
    </subcellularLocation>
    <subcellularLocation>
        <location evidence="1">Membrane</location>
        <topology evidence="1">Multi-pass membrane protein</topology>
    </subcellularLocation>
</comment>
<feature type="transmembrane region" description="Helical" evidence="5">
    <location>
        <begin position="93"/>
        <end position="111"/>
    </location>
</feature>
<evidence type="ECO:0000313" key="6">
    <source>
        <dbReference type="EMBL" id="GGB67790.1"/>
    </source>
</evidence>
<evidence type="ECO:0000256" key="3">
    <source>
        <dbReference type="ARBA" id="ARBA00022989"/>
    </source>
</evidence>